<evidence type="ECO:0000256" key="1">
    <source>
        <dbReference type="ARBA" id="ARBA00022691"/>
    </source>
</evidence>
<dbReference type="Pfam" id="PF01980">
    <property type="entry name" value="TrmO_N"/>
    <property type="match status" value="1"/>
</dbReference>
<comment type="caution">
    <text evidence="4">The sequence shown here is derived from an EMBL/GenBank/DDBJ whole genome shotgun (WGS) entry which is preliminary data.</text>
</comment>
<evidence type="ECO:0000259" key="3">
    <source>
        <dbReference type="PROSITE" id="PS51668"/>
    </source>
</evidence>
<keyword evidence="5" id="KW-1185">Reference proteome</keyword>
<evidence type="ECO:0000256" key="2">
    <source>
        <dbReference type="ARBA" id="ARBA00033753"/>
    </source>
</evidence>
<dbReference type="Proteomes" id="UP001290861">
    <property type="component" value="Unassembled WGS sequence"/>
</dbReference>
<organism evidence="4 5">
    <name type="scientific">Pontiella agarivorans</name>
    <dbReference type="NCBI Taxonomy" id="3038953"/>
    <lineage>
        <taxon>Bacteria</taxon>
        <taxon>Pseudomonadati</taxon>
        <taxon>Kiritimatiellota</taxon>
        <taxon>Kiritimatiellia</taxon>
        <taxon>Kiritimatiellales</taxon>
        <taxon>Pontiellaceae</taxon>
        <taxon>Pontiella</taxon>
    </lineage>
</organism>
<feature type="domain" description="TsaA-like" evidence="3">
    <location>
        <begin position="8"/>
        <end position="139"/>
    </location>
</feature>
<reference evidence="4 5" key="1">
    <citation type="journal article" date="2024" name="Appl. Environ. Microbiol.">
        <title>Pontiella agarivorans sp. nov., a novel marine anaerobic bacterium capable of degrading macroalgal polysaccharides and fixing nitrogen.</title>
        <authorList>
            <person name="Liu N."/>
            <person name="Kivenson V."/>
            <person name="Peng X."/>
            <person name="Cui Z."/>
            <person name="Lankiewicz T.S."/>
            <person name="Gosselin K.M."/>
            <person name="English C.J."/>
            <person name="Blair E.M."/>
            <person name="O'Malley M.A."/>
            <person name="Valentine D.L."/>
        </authorList>
    </citation>
    <scope>NUCLEOTIDE SEQUENCE [LARGE SCALE GENOMIC DNA]</scope>
    <source>
        <strain evidence="4 5">NLcol2</strain>
    </source>
</reference>
<dbReference type="InterPro" id="IPR023370">
    <property type="entry name" value="TrmO-like_N"/>
</dbReference>
<dbReference type="SUPFAM" id="SSF118196">
    <property type="entry name" value="YaeB-like"/>
    <property type="match status" value="1"/>
</dbReference>
<dbReference type="EMBL" id="JARVCO010000010">
    <property type="protein sequence ID" value="MDZ8119361.1"/>
    <property type="molecule type" value="Genomic_DNA"/>
</dbReference>
<dbReference type="InterPro" id="IPR040372">
    <property type="entry name" value="YaeB-like"/>
</dbReference>
<dbReference type="NCBIfam" id="TIGR00104">
    <property type="entry name" value="tRNA_TsaA"/>
    <property type="match status" value="1"/>
</dbReference>
<sequence length="172" mass="19334">MKTETVELTLIGTIRTPHTTADNIPVQPVGSEDEGVVELYPEFAEGLKDVDGFSHVMLLFHLHKMKPDYKLTITPFMDKKEHGVFATRSPARPAAIGLSTVKVKKVEGSKLYFEGADMLDGSPLIDIKPFFRNVDNRPNAISGWLEDKEADIASKHRSDDRFMERKAIHQMP</sequence>
<keyword evidence="1" id="KW-0949">S-adenosyl-L-methionine</keyword>
<dbReference type="InterPro" id="IPR036413">
    <property type="entry name" value="YaeB-like_sf"/>
</dbReference>
<dbReference type="PROSITE" id="PS51668">
    <property type="entry name" value="TSAA_2"/>
    <property type="match status" value="1"/>
</dbReference>
<dbReference type="InterPro" id="IPR036414">
    <property type="entry name" value="YaeB_N_sf"/>
</dbReference>
<name>A0ABU5MYS9_9BACT</name>
<evidence type="ECO:0000313" key="5">
    <source>
        <dbReference type="Proteomes" id="UP001290861"/>
    </source>
</evidence>
<protein>
    <submittedName>
        <fullName evidence="4">tRNA (N6-threonylcarbamoyladenosine(37)-N6)-methyltransferase TrmO</fullName>
    </submittedName>
</protein>
<dbReference type="RefSeq" id="WP_322609145.1">
    <property type="nucleotide sequence ID" value="NZ_JARVCO010000010.1"/>
</dbReference>
<evidence type="ECO:0000313" key="4">
    <source>
        <dbReference type="EMBL" id="MDZ8119361.1"/>
    </source>
</evidence>
<dbReference type="CDD" id="cd09281">
    <property type="entry name" value="UPF0066"/>
    <property type="match status" value="1"/>
</dbReference>
<dbReference type="PANTHER" id="PTHR12818">
    <property type="entry name" value="TRNA (ADENINE(37)-N6)-METHYLTRANSFERASE"/>
    <property type="match status" value="1"/>
</dbReference>
<accession>A0ABU5MYS9</accession>
<proteinExistence type="inferred from homology"/>
<comment type="similarity">
    <text evidence="2">Belongs to the tRNA methyltransferase O family.</text>
</comment>
<gene>
    <name evidence="4" type="primary">tsaA</name>
    <name evidence="4" type="ORF">P9H32_12085</name>
</gene>
<dbReference type="Gene3D" id="2.40.30.70">
    <property type="entry name" value="YaeB-like"/>
    <property type="match status" value="1"/>
</dbReference>
<dbReference type="PANTHER" id="PTHR12818:SF0">
    <property type="entry name" value="TRNA (ADENINE(37)-N6)-METHYLTRANSFERASE"/>
    <property type="match status" value="1"/>
</dbReference>